<dbReference type="GO" id="GO:0006310">
    <property type="term" value="P:DNA recombination"/>
    <property type="evidence" value="ECO:0007669"/>
    <property type="project" value="UniProtKB-KW"/>
</dbReference>
<dbReference type="STRING" id="1925020.BTA30_17150"/>
<gene>
    <name evidence="8" type="ORF">DX927_05795</name>
</gene>
<sequence length="404" mass="47564">MAHYQQRGKNSWLLVVETGYNPIKKKRERFTKTIRVEEALLKTKRKLKNHLDDQLYKFKIEVEAGEYIKPEKTTFESFAIKYEEKILFKKYEYRTSEMHLSHLKNYILPALGHLQLDQIRTMHIVDFMDSLEVDGIRKDGKAGGLADSTRRDIFNVLKAMFNVAFKQWKLINANPMDGLTPPTIRKKEMKYFDSVEAKKFIAALYKIDIKWRLYFLGAMIGGFRRGEGTAFEWHLDVNWTKGGFWVNRSIPKTLNGNPLIKDPKSWSSKRFVKMPDFYMEELASYYRIWQKEKELLGDAWEGGENQYIFHSGKGKPYYYTTPTSKWSKFKKKYKLKDIRLHDLRHTMVALLIEAGENLSAIQKRAGHSSHQITSDIYGHVTEKLENETVEYFNQFNPKNIGIDH</sequence>
<reference evidence="8 9" key="1">
    <citation type="submission" date="2018-08" db="EMBL/GenBank/DDBJ databases">
        <title>Bacillus phenotypic plasticity.</title>
        <authorList>
            <person name="Hurtado E."/>
        </authorList>
    </citation>
    <scope>NUCLEOTIDE SEQUENCE [LARGE SCALE GENOMIC DNA]</scope>
    <source>
        <strain evidence="8 9">427</strain>
    </source>
</reference>
<dbReference type="PANTHER" id="PTHR30629:SF2">
    <property type="entry name" value="PROPHAGE INTEGRASE INTS-RELATED"/>
    <property type="match status" value="1"/>
</dbReference>
<dbReference type="Gene3D" id="1.10.150.130">
    <property type="match status" value="1"/>
</dbReference>
<keyword evidence="3 5" id="KW-0238">DNA-binding</keyword>
<evidence type="ECO:0000313" key="9">
    <source>
        <dbReference type="Proteomes" id="UP000324326"/>
    </source>
</evidence>
<evidence type="ECO:0000259" key="7">
    <source>
        <dbReference type="PROSITE" id="PS51900"/>
    </source>
</evidence>
<dbReference type="InterPro" id="IPR050808">
    <property type="entry name" value="Phage_Integrase"/>
</dbReference>
<dbReference type="AlphaFoldDB" id="A0A5M8RR77"/>
<name>A0A5M8RR77_9BACI</name>
<evidence type="ECO:0000256" key="4">
    <source>
        <dbReference type="ARBA" id="ARBA00023172"/>
    </source>
</evidence>
<feature type="domain" description="Tyr recombinase" evidence="6">
    <location>
        <begin position="187"/>
        <end position="390"/>
    </location>
</feature>
<dbReference type="InterPro" id="IPR010998">
    <property type="entry name" value="Integrase_recombinase_N"/>
</dbReference>
<dbReference type="InterPro" id="IPR011010">
    <property type="entry name" value="DNA_brk_join_enz"/>
</dbReference>
<dbReference type="PROSITE" id="PS51900">
    <property type="entry name" value="CB"/>
    <property type="match status" value="1"/>
</dbReference>
<evidence type="ECO:0000256" key="1">
    <source>
        <dbReference type="ARBA" id="ARBA00008857"/>
    </source>
</evidence>
<dbReference type="RefSeq" id="WP_148956379.1">
    <property type="nucleotide sequence ID" value="NZ_QSND01000002.1"/>
</dbReference>
<evidence type="ECO:0000256" key="2">
    <source>
        <dbReference type="ARBA" id="ARBA00022908"/>
    </source>
</evidence>
<keyword evidence="4" id="KW-0233">DNA recombination</keyword>
<dbReference type="PROSITE" id="PS51898">
    <property type="entry name" value="TYR_RECOMBINASE"/>
    <property type="match status" value="1"/>
</dbReference>
<dbReference type="InterPro" id="IPR004107">
    <property type="entry name" value="Integrase_SAM-like_N"/>
</dbReference>
<organism evidence="8 9">
    <name type="scientific">Bacillus swezeyi</name>
    <dbReference type="NCBI Taxonomy" id="1925020"/>
    <lineage>
        <taxon>Bacteria</taxon>
        <taxon>Bacillati</taxon>
        <taxon>Bacillota</taxon>
        <taxon>Bacilli</taxon>
        <taxon>Bacillales</taxon>
        <taxon>Bacillaceae</taxon>
        <taxon>Bacillus</taxon>
    </lineage>
</organism>
<proteinExistence type="inferred from homology"/>
<evidence type="ECO:0000256" key="5">
    <source>
        <dbReference type="PROSITE-ProRule" id="PRU01248"/>
    </source>
</evidence>
<dbReference type="SUPFAM" id="SSF56349">
    <property type="entry name" value="DNA breaking-rejoining enzymes"/>
    <property type="match status" value="1"/>
</dbReference>
<evidence type="ECO:0000256" key="3">
    <source>
        <dbReference type="ARBA" id="ARBA00023125"/>
    </source>
</evidence>
<dbReference type="InterPro" id="IPR013762">
    <property type="entry name" value="Integrase-like_cat_sf"/>
</dbReference>
<comment type="caution">
    <text evidence="8">The sequence shown here is derived from an EMBL/GenBank/DDBJ whole genome shotgun (WGS) entry which is preliminary data.</text>
</comment>
<comment type="similarity">
    <text evidence="1">Belongs to the 'phage' integrase family.</text>
</comment>
<dbReference type="GO" id="GO:0003677">
    <property type="term" value="F:DNA binding"/>
    <property type="evidence" value="ECO:0007669"/>
    <property type="project" value="UniProtKB-UniRule"/>
</dbReference>
<dbReference type="GO" id="GO:0015074">
    <property type="term" value="P:DNA integration"/>
    <property type="evidence" value="ECO:0007669"/>
    <property type="project" value="UniProtKB-KW"/>
</dbReference>
<evidence type="ECO:0000313" key="8">
    <source>
        <dbReference type="EMBL" id="KAA6450391.1"/>
    </source>
</evidence>
<dbReference type="InterPro" id="IPR044068">
    <property type="entry name" value="CB"/>
</dbReference>
<dbReference type="Pfam" id="PF14659">
    <property type="entry name" value="Phage_int_SAM_3"/>
    <property type="match status" value="1"/>
</dbReference>
<dbReference type="Gene3D" id="1.10.443.10">
    <property type="entry name" value="Intergrase catalytic core"/>
    <property type="match status" value="1"/>
</dbReference>
<dbReference type="CDD" id="cd01189">
    <property type="entry name" value="INT_ICEBs1_C_like"/>
    <property type="match status" value="1"/>
</dbReference>
<dbReference type="EMBL" id="QSND01000002">
    <property type="protein sequence ID" value="KAA6450391.1"/>
    <property type="molecule type" value="Genomic_DNA"/>
</dbReference>
<dbReference type="InterPro" id="IPR002104">
    <property type="entry name" value="Integrase_catalytic"/>
</dbReference>
<feature type="domain" description="Core-binding (CB)" evidence="7">
    <location>
        <begin position="73"/>
        <end position="165"/>
    </location>
</feature>
<accession>A0A5M8RR77</accession>
<dbReference type="PANTHER" id="PTHR30629">
    <property type="entry name" value="PROPHAGE INTEGRASE"/>
    <property type="match status" value="1"/>
</dbReference>
<dbReference type="Proteomes" id="UP000324326">
    <property type="component" value="Unassembled WGS sequence"/>
</dbReference>
<keyword evidence="2" id="KW-0229">DNA integration</keyword>
<evidence type="ECO:0000259" key="6">
    <source>
        <dbReference type="PROSITE" id="PS51898"/>
    </source>
</evidence>
<protein>
    <submittedName>
        <fullName evidence="8">Site-specific integrase</fullName>
    </submittedName>
</protein>
<dbReference type="Pfam" id="PF00589">
    <property type="entry name" value="Phage_integrase"/>
    <property type="match status" value="1"/>
</dbReference>